<evidence type="ECO:0000256" key="6">
    <source>
        <dbReference type="ARBA" id="ARBA00022777"/>
    </source>
</evidence>
<proteinExistence type="inferred from homology"/>
<evidence type="ECO:0000256" key="5">
    <source>
        <dbReference type="ARBA" id="ARBA00022741"/>
    </source>
</evidence>
<evidence type="ECO:0000256" key="4">
    <source>
        <dbReference type="ARBA" id="ARBA00022679"/>
    </source>
</evidence>
<dbReference type="SMART" id="SM00145">
    <property type="entry name" value="PI3Ka"/>
    <property type="match status" value="1"/>
</dbReference>
<dbReference type="PROSITE" id="PS00916">
    <property type="entry name" value="PI3_4_KINASE_2"/>
    <property type="match status" value="1"/>
</dbReference>
<evidence type="ECO:0000256" key="2">
    <source>
        <dbReference type="ARBA" id="ARBA00006209"/>
    </source>
</evidence>
<dbReference type="GO" id="GO:0005524">
    <property type="term" value="F:ATP binding"/>
    <property type="evidence" value="ECO:0007669"/>
    <property type="project" value="UniProtKB-KW"/>
</dbReference>
<dbReference type="InterPro" id="IPR001263">
    <property type="entry name" value="PI3K_accessory_dom"/>
</dbReference>
<evidence type="ECO:0000313" key="10">
    <source>
        <dbReference type="EMBL" id="KAH3682753.1"/>
    </source>
</evidence>
<dbReference type="InterPro" id="IPR011009">
    <property type="entry name" value="Kinase-like_dom_sf"/>
</dbReference>
<dbReference type="InterPro" id="IPR042236">
    <property type="entry name" value="PI3K_accessory_sf"/>
</dbReference>
<dbReference type="InterPro" id="IPR018936">
    <property type="entry name" value="PI3/4_kinase_CS"/>
</dbReference>
<dbReference type="PANTHER" id="PTHR10048:SF15">
    <property type="entry name" value="PHOSPHATIDYLINOSITOL 4-KINASE ALPHA"/>
    <property type="match status" value="1"/>
</dbReference>
<evidence type="ECO:0000259" key="9">
    <source>
        <dbReference type="PROSITE" id="PS51545"/>
    </source>
</evidence>
<dbReference type="Gene3D" id="3.30.1010.10">
    <property type="entry name" value="Phosphatidylinositol 3-kinase Catalytic Subunit, Chain A, domain 4"/>
    <property type="match status" value="1"/>
</dbReference>
<comment type="catalytic activity">
    <reaction evidence="1">
        <text>a 1,2-diacyl-sn-glycero-3-phospho-(1D-myo-inositol) + ATP = a 1,2-diacyl-sn-glycero-3-phospho-(1D-myo-inositol 4-phosphate) + ADP + H(+)</text>
        <dbReference type="Rhea" id="RHEA:19877"/>
        <dbReference type="ChEBI" id="CHEBI:15378"/>
        <dbReference type="ChEBI" id="CHEBI:30616"/>
        <dbReference type="ChEBI" id="CHEBI:57880"/>
        <dbReference type="ChEBI" id="CHEBI:58178"/>
        <dbReference type="ChEBI" id="CHEBI:456216"/>
        <dbReference type="EC" id="2.7.1.67"/>
    </reaction>
</comment>
<dbReference type="Proteomes" id="UP000774326">
    <property type="component" value="Unassembled WGS sequence"/>
</dbReference>
<keyword evidence="4" id="KW-0808">Transferase</keyword>
<dbReference type="CDD" id="cd05167">
    <property type="entry name" value="PI4Kc_III_alpha"/>
    <property type="match status" value="1"/>
</dbReference>
<organism evidence="10 11">
    <name type="scientific">Wickerhamomyces pijperi</name>
    <name type="common">Yeast</name>
    <name type="synonym">Pichia pijperi</name>
    <dbReference type="NCBI Taxonomy" id="599730"/>
    <lineage>
        <taxon>Eukaryota</taxon>
        <taxon>Fungi</taxon>
        <taxon>Dikarya</taxon>
        <taxon>Ascomycota</taxon>
        <taxon>Saccharomycotina</taxon>
        <taxon>Saccharomycetes</taxon>
        <taxon>Phaffomycetales</taxon>
        <taxon>Wickerhamomycetaceae</taxon>
        <taxon>Wickerhamomyces</taxon>
    </lineage>
</organism>
<dbReference type="InterPro" id="IPR015433">
    <property type="entry name" value="PI3/4_kinase"/>
</dbReference>
<dbReference type="Gene3D" id="1.25.40.70">
    <property type="entry name" value="Phosphatidylinositol 3-kinase, accessory domain (PIK)"/>
    <property type="match status" value="1"/>
</dbReference>
<dbReference type="GO" id="GO:0005737">
    <property type="term" value="C:cytoplasm"/>
    <property type="evidence" value="ECO:0007669"/>
    <property type="project" value="TreeGrafter"/>
</dbReference>
<dbReference type="InterPro" id="IPR016024">
    <property type="entry name" value="ARM-type_fold"/>
</dbReference>
<dbReference type="SUPFAM" id="SSF48371">
    <property type="entry name" value="ARM repeat"/>
    <property type="match status" value="1"/>
</dbReference>
<reference evidence="10" key="2">
    <citation type="submission" date="2021-01" db="EMBL/GenBank/DDBJ databases">
        <authorList>
            <person name="Schikora-Tamarit M.A."/>
        </authorList>
    </citation>
    <scope>NUCLEOTIDE SEQUENCE</scope>
    <source>
        <strain evidence="10">CBS2887</strain>
    </source>
</reference>
<keyword evidence="5" id="KW-0547">Nucleotide-binding</keyword>
<dbReference type="SUPFAM" id="SSF56112">
    <property type="entry name" value="Protein kinase-like (PK-like)"/>
    <property type="match status" value="1"/>
</dbReference>
<dbReference type="SMART" id="SM00146">
    <property type="entry name" value="PI3Kc"/>
    <property type="match status" value="1"/>
</dbReference>
<feature type="domain" description="PI3K/PI4K catalytic" evidence="8">
    <location>
        <begin position="1588"/>
        <end position="1867"/>
    </location>
</feature>
<dbReference type="EMBL" id="JAEUBG010003417">
    <property type="protein sequence ID" value="KAH3682753.1"/>
    <property type="molecule type" value="Genomic_DNA"/>
</dbReference>
<evidence type="ECO:0000256" key="7">
    <source>
        <dbReference type="ARBA" id="ARBA00022840"/>
    </source>
</evidence>
<dbReference type="OrthoDB" id="10264149at2759"/>
<keyword evidence="11" id="KW-1185">Reference proteome</keyword>
<dbReference type="PROSITE" id="PS00915">
    <property type="entry name" value="PI3_4_KINASE_1"/>
    <property type="match status" value="1"/>
</dbReference>
<dbReference type="InterPro" id="IPR000403">
    <property type="entry name" value="PI3/4_kinase_cat_dom"/>
</dbReference>
<dbReference type="Pfam" id="PF00613">
    <property type="entry name" value="PI3Ka"/>
    <property type="match status" value="1"/>
</dbReference>
<comment type="caution">
    <text evidence="10">The sequence shown here is derived from an EMBL/GenBank/DDBJ whole genome shotgun (WGS) entry which is preliminary data.</text>
</comment>
<keyword evidence="7" id="KW-0067">ATP-binding</keyword>
<dbReference type="GO" id="GO:0004430">
    <property type="term" value="F:1-phosphatidylinositol 4-kinase activity"/>
    <property type="evidence" value="ECO:0007669"/>
    <property type="project" value="UniProtKB-EC"/>
</dbReference>
<keyword evidence="6" id="KW-0418">Kinase</keyword>
<dbReference type="PROSITE" id="PS51545">
    <property type="entry name" value="PIK_HELICAL"/>
    <property type="match status" value="1"/>
</dbReference>
<name>A0A9P8Q200_WICPI</name>
<sequence>SKALDKLAVFSLNQQQQQQDVSVSADSTTNGQVKNSGFSGDILKLSQSLSSDIANAPITHKELEILFALAKTAPFVKTVFQASDLLKLITPYLSESPQQLFRSNISLQLGPSPWDHLTETLVNCILELVSRFPELEANVENVLTVYLDNFKGLEQYDLKLSQYFSLLGFIRALVQVKKLNLSPTFILKIIELFSVPSLDVIESVTKRSLEDELDACYLLAYRAKSEEFCSLLFTKYISQLSNKFLLGLVSSGYECPDDCSLSNYLVKISAQQFEDGSDLQFNAAIKHLAMNKNGVERLVELAQVQLDQLDNGATYINLSSKARIDLAYQTKANALQTIGVALTAEILPNTLVTEIVANSLSHLTEVIDYNLAPVIISLGSLLNFKGNKTISSELIHSFPLVVSRISPEIDTSFISKISKNLALGMKPLSQDSIITTIYSLINLLSEVTLVDPTSALRELKLKSARANTVTSQSNGILRSQRSNTMQSLKVTVSNSSLNAMAAGREINKHIFKNSISAVIEIAKNYDDHTITVLALTVLTQKFTKVSLDLDLYLLEGLAEIAPFLSQKEFVTLTRMLDGALFKSFESGEYVLSNSIGRSRIKISQTLSTDVHHPLFKVYLLELLNNAITRGDVQSSEQHRSHGEISEVAKQITTLIKPLAALLPRDKPISLTEDDIELINSFRNFWFNLVVHGYSEGSALTETYKSELEIIAFNSPPLASDFPRSHAETSFELNTVLRRGSSNHNVKDQKHIISGVSNTTGLELHALSYPKLMFLSATSLLENLRANTGNCSTILQYFSDESVTKTSVEKFIGFIAISITNKLIKLTLKGKSENFTADVVAAQVTKVLILCCHRNSTLQDCAFQCANLLLNKLPSALCHHQSLYTLLDLLTLLFDSLVDINRNKYEPKREFFLKHSHAKIIVSDSEKWRSETLERLRRDGKKWCLLSLSKTSQDMKSLLQGYVSDLGLLQRMNGVEFGVSFAIQIAGSILPTDLELANMPTTIIQAPNSIAGFLSQYSWRAKNFADKSSFVEVQGLLQKKDLAISELKLKLRNKQHVSEKEMVDVLDLIASILILRINEENSAGLVHELVSLPFQLFTSNSMKVATNIWLGIIKEREDDLSFLLLAEIVMNWERSIKSAKGLFSKKFDLLDEDVLRMTYSPTDRTSVNFNAEIVSKSLQAHAHVIRFFSSHFQGTMFQSDHLLKIFTSVVVDSLNSLRKTGSLHPFARVIRSELIKFGFDVLQLHLKTDSKFTVDLIDALLNASLSWFVGPSHYPFGSNALKIRSDFKLLGEIYFLLGNLSLESNTKLKMKRELAIILLKDELTKTQTWLNCVNPTDFRLEEYYKVDSKHVQFAFELDPLLALRLVERYPKHGKILESLIASDPSKALDLPQGVKYYLRNPRLFKYLILSKPIGPTDSIILFQNAGLFSNPFVIQYNMRSLESHDVNLTFFYVPQIVQSLRNDAMGYVGRFIVETGKVDQLFAHQIIWNMLANSYKDEDSTIEDSVKPQLDAVMTEMIASFSAEDRVFYETEFKFFNEVTGISGKLKPYIKKTKAEKKVKIDEEMNKIQLAENVYLPSNPDGVVVDINRNNGKPLQSHAKAPFMATFKVRKDVVVAGETCTIEKWQSAIFKVGDDCRQDVLALQLISIFKSVWDNSGLDLYVFPYRVTATAPGCGVIDVLPNSISRDMLGREAVNGLYEYFITKFGNENSSEFELARNNFIKSLAAYSVISYLLQFKDRHNGNIMYDDQGHVLHIDFGFCFDIVPGGVKFEAVPFKLTKEMVRVMGGSSDTESFKMFEELFIKGFLAMRPYSELIVSNVITMLGSGLPCFKGEKTIRNLRNRFFLDKDDKQCIHALKGLIRSSYESMFTVGYDKFQKITNGIPY</sequence>
<dbReference type="EC" id="2.7.1.67" evidence="3"/>
<dbReference type="GO" id="GO:0046854">
    <property type="term" value="P:phosphatidylinositol phosphate biosynthetic process"/>
    <property type="evidence" value="ECO:0007669"/>
    <property type="project" value="InterPro"/>
</dbReference>
<comment type="similarity">
    <text evidence="2">Belongs to the PI3/PI4-kinase family. Type III PI4K subfamily.</text>
</comment>
<reference evidence="10" key="1">
    <citation type="journal article" date="2021" name="Open Biol.">
        <title>Shared evolutionary footprints suggest mitochondrial oxidative damage underlies multiple complex I losses in fungi.</title>
        <authorList>
            <person name="Schikora-Tamarit M.A."/>
            <person name="Marcet-Houben M."/>
            <person name="Nosek J."/>
            <person name="Gabaldon T."/>
        </authorList>
    </citation>
    <scope>NUCLEOTIDE SEQUENCE</scope>
    <source>
        <strain evidence="10">CBS2887</strain>
    </source>
</reference>
<dbReference type="GO" id="GO:0048015">
    <property type="term" value="P:phosphatidylinositol-mediated signaling"/>
    <property type="evidence" value="ECO:0007669"/>
    <property type="project" value="TreeGrafter"/>
</dbReference>
<evidence type="ECO:0000256" key="1">
    <source>
        <dbReference type="ARBA" id="ARBA00001686"/>
    </source>
</evidence>
<dbReference type="GO" id="GO:0005886">
    <property type="term" value="C:plasma membrane"/>
    <property type="evidence" value="ECO:0007669"/>
    <property type="project" value="TreeGrafter"/>
</dbReference>
<gene>
    <name evidence="10" type="ORF">WICPIJ_006288</name>
</gene>
<dbReference type="InterPro" id="IPR036940">
    <property type="entry name" value="PI3/4_kinase_cat_sf"/>
</dbReference>
<evidence type="ECO:0000256" key="3">
    <source>
        <dbReference type="ARBA" id="ARBA00012169"/>
    </source>
</evidence>
<feature type="non-terminal residue" evidence="10">
    <location>
        <position position="1"/>
    </location>
</feature>
<dbReference type="Gene3D" id="1.10.1070.11">
    <property type="entry name" value="Phosphatidylinositol 3-/4-kinase, catalytic domain"/>
    <property type="match status" value="1"/>
</dbReference>
<dbReference type="PANTHER" id="PTHR10048">
    <property type="entry name" value="PHOSPHATIDYLINOSITOL KINASE"/>
    <property type="match status" value="1"/>
</dbReference>
<dbReference type="FunFam" id="1.25.40.70:FF:000011">
    <property type="entry name" value="Phosphatidylinositol 4-kinase alpha"/>
    <property type="match status" value="1"/>
</dbReference>
<dbReference type="Pfam" id="PF00454">
    <property type="entry name" value="PI3_PI4_kinase"/>
    <property type="match status" value="1"/>
</dbReference>
<dbReference type="FunFam" id="1.10.1070.11:FF:000022">
    <property type="entry name" value="Phosphatidylinositol 4-kinase stt4"/>
    <property type="match status" value="1"/>
</dbReference>
<dbReference type="FunFam" id="3.30.1010.10:FF:000014">
    <property type="entry name" value="Phosphatidylinositol 4-kinase STT4"/>
    <property type="match status" value="1"/>
</dbReference>
<accession>A0A9P8Q200</accession>
<dbReference type="PROSITE" id="PS50290">
    <property type="entry name" value="PI3_4_KINASE_3"/>
    <property type="match status" value="1"/>
</dbReference>
<feature type="domain" description="PIK helical" evidence="9">
    <location>
        <begin position="1336"/>
        <end position="1515"/>
    </location>
</feature>
<evidence type="ECO:0000313" key="11">
    <source>
        <dbReference type="Proteomes" id="UP000774326"/>
    </source>
</evidence>
<evidence type="ECO:0000259" key="8">
    <source>
        <dbReference type="PROSITE" id="PS50290"/>
    </source>
</evidence>
<protein>
    <recommendedName>
        <fullName evidence="3">1-phosphatidylinositol 4-kinase</fullName>
        <ecNumber evidence="3">2.7.1.67</ecNumber>
    </recommendedName>
</protein>